<evidence type="ECO:0000256" key="2">
    <source>
        <dbReference type="SAM" id="SignalP"/>
    </source>
</evidence>
<dbReference type="RefSeq" id="WP_169418784.1">
    <property type="nucleotide sequence ID" value="NZ_JABBFX010000001.1"/>
</dbReference>
<dbReference type="PIRSF" id="PIRSF017082">
    <property type="entry name" value="YflP"/>
    <property type="match status" value="1"/>
</dbReference>
<accession>A0A848H278</accession>
<name>A0A848H278_9BURK</name>
<dbReference type="PANTHER" id="PTHR42928:SF5">
    <property type="entry name" value="BLR1237 PROTEIN"/>
    <property type="match status" value="1"/>
</dbReference>
<evidence type="ECO:0000313" key="3">
    <source>
        <dbReference type="EMBL" id="NML44674.1"/>
    </source>
</evidence>
<dbReference type="Gene3D" id="3.40.190.10">
    <property type="entry name" value="Periplasmic binding protein-like II"/>
    <property type="match status" value="1"/>
</dbReference>
<dbReference type="Gene3D" id="3.40.190.150">
    <property type="entry name" value="Bordetella uptake gene, domain 1"/>
    <property type="match status" value="1"/>
</dbReference>
<dbReference type="PANTHER" id="PTHR42928">
    <property type="entry name" value="TRICARBOXYLATE-BINDING PROTEIN"/>
    <property type="match status" value="1"/>
</dbReference>
<dbReference type="EMBL" id="JABBFX010000001">
    <property type="protein sequence ID" value="NML44674.1"/>
    <property type="molecule type" value="Genomic_DNA"/>
</dbReference>
<dbReference type="Pfam" id="PF03401">
    <property type="entry name" value="TctC"/>
    <property type="match status" value="1"/>
</dbReference>
<dbReference type="AlphaFoldDB" id="A0A848H278"/>
<dbReference type="InterPro" id="IPR005064">
    <property type="entry name" value="BUG"/>
</dbReference>
<keyword evidence="4" id="KW-1185">Reference proteome</keyword>
<proteinExistence type="inferred from homology"/>
<sequence>MKQARLSRRVFTQAALGSLALPGLALAQADWPARPVRVIVPSSPGGGTDAFGRILAQALTEQTKQSFVVDNKPGASGNIGADIVAKSAPDGYTILVASNSSLGINPSLLKTMPFDIERDLAPVSRGVMAPMVVVASPATGWKSLKDMLEAGKQQPEKFFYGSAGTGSPVYIGVRMIEDATGAKFTHVPYKGVAPAYQDLLSGRLQFMFTDLASIEQHIKAGKVVALAVNQKTPLLPNVPTLAEEGYPQIRAWTSFSVMAPAKVPPAIVKKLAAEVGKALRNPAVVQRLEQQALIPVLDTPEEFAVDIRKEREHWGAFIKKNNITPD</sequence>
<evidence type="ECO:0000313" key="4">
    <source>
        <dbReference type="Proteomes" id="UP000541185"/>
    </source>
</evidence>
<dbReference type="SUPFAM" id="SSF53850">
    <property type="entry name" value="Periplasmic binding protein-like II"/>
    <property type="match status" value="1"/>
</dbReference>
<dbReference type="CDD" id="cd07012">
    <property type="entry name" value="PBP2_Bug_TTT"/>
    <property type="match status" value="1"/>
</dbReference>
<dbReference type="Proteomes" id="UP000541185">
    <property type="component" value="Unassembled WGS sequence"/>
</dbReference>
<dbReference type="InterPro" id="IPR042100">
    <property type="entry name" value="Bug_dom1"/>
</dbReference>
<feature type="chain" id="PRO_5032710077" evidence="2">
    <location>
        <begin position="28"/>
        <end position="326"/>
    </location>
</feature>
<reference evidence="3 4" key="1">
    <citation type="submission" date="2020-04" db="EMBL/GenBank/DDBJ databases">
        <title>Ramlibacter sp. G-1-2-2 isolated from soil.</title>
        <authorList>
            <person name="Dahal R.H."/>
        </authorList>
    </citation>
    <scope>NUCLEOTIDE SEQUENCE [LARGE SCALE GENOMIC DNA]</scope>
    <source>
        <strain evidence="3 4">G-1-2-2</strain>
    </source>
</reference>
<comment type="caution">
    <text evidence="3">The sequence shown here is derived from an EMBL/GenBank/DDBJ whole genome shotgun (WGS) entry which is preliminary data.</text>
</comment>
<organism evidence="3 4">
    <name type="scientific">Ramlibacter agri</name>
    <dbReference type="NCBI Taxonomy" id="2728837"/>
    <lineage>
        <taxon>Bacteria</taxon>
        <taxon>Pseudomonadati</taxon>
        <taxon>Pseudomonadota</taxon>
        <taxon>Betaproteobacteria</taxon>
        <taxon>Burkholderiales</taxon>
        <taxon>Comamonadaceae</taxon>
        <taxon>Ramlibacter</taxon>
    </lineage>
</organism>
<feature type="signal peptide" evidence="2">
    <location>
        <begin position="1"/>
        <end position="27"/>
    </location>
</feature>
<protein>
    <submittedName>
        <fullName evidence="3">Tripartite tricarboxylate transporter substrate binding protein</fullName>
    </submittedName>
</protein>
<comment type="similarity">
    <text evidence="1">Belongs to the UPF0065 (bug) family.</text>
</comment>
<gene>
    <name evidence="3" type="ORF">HHL11_12995</name>
</gene>
<evidence type="ECO:0000256" key="1">
    <source>
        <dbReference type="ARBA" id="ARBA00006987"/>
    </source>
</evidence>
<keyword evidence="2" id="KW-0732">Signal</keyword>